<keyword evidence="4" id="KW-1185">Reference proteome</keyword>
<organism evidence="3 4">
    <name type="scientific">Rapidithrix thailandica</name>
    <dbReference type="NCBI Taxonomy" id="413964"/>
    <lineage>
        <taxon>Bacteria</taxon>
        <taxon>Pseudomonadati</taxon>
        <taxon>Bacteroidota</taxon>
        <taxon>Cytophagia</taxon>
        <taxon>Cytophagales</taxon>
        <taxon>Flammeovirgaceae</taxon>
        <taxon>Rapidithrix</taxon>
    </lineage>
</organism>
<dbReference type="Pfam" id="PF00884">
    <property type="entry name" value="Sulfatase"/>
    <property type="match status" value="1"/>
</dbReference>
<dbReference type="PANTHER" id="PTHR42693">
    <property type="entry name" value="ARYLSULFATASE FAMILY MEMBER"/>
    <property type="match status" value="1"/>
</dbReference>
<accession>A0AAW9S074</accession>
<sequence>MKRKLSTGLLGYLILSVWMHSSLFAQSKKRKPAPNIIILFCDDMGYGDVGVYGHPTIKTPNIDRMSQEGMKFTSFYTGSPACTASRYSLLTGRYPVMSGFGWVLYPKSERGIHPKEHTLAEALKEKGYTTAMFGKWHLGSTKKEYLPRQNGFDEYVGLPYSNDMLPPKWPDIPLLQGNDTLELNPDQTKLTELYTQKAIEFIRNHKQDPFFIYLPYAMPHVPLHPGKKFAGKSRRGTYGDVVEEVDWSVGQILETLRKNGLDKNTLVWFTSDNGPWLIKGADGGSAGLLRDGKGSTWEGGMRVPSVAWWPGQIEEQSVNGELTSTIDLYPTLLSLVGGTVPTDRLMDGKDIAAYLFPKKNRNVTTKPFFYYGFNQTIFAVRKGPWKLHIRTHSQLKVDYFNKELPLLFNLEEDPSEKYNLAKQHPEIVNELLKEIEAQQQRVAGNPDFYTLSAH</sequence>
<dbReference type="EMBL" id="JBDKWZ010000009">
    <property type="protein sequence ID" value="MEN7549467.1"/>
    <property type="molecule type" value="Genomic_DNA"/>
</dbReference>
<dbReference type="Proteomes" id="UP001403385">
    <property type="component" value="Unassembled WGS sequence"/>
</dbReference>
<protein>
    <submittedName>
        <fullName evidence="3">Sulfatase</fullName>
    </submittedName>
</protein>
<dbReference type="Gene3D" id="3.30.1120.10">
    <property type="match status" value="1"/>
</dbReference>
<evidence type="ECO:0000259" key="2">
    <source>
        <dbReference type="Pfam" id="PF00884"/>
    </source>
</evidence>
<dbReference type="GO" id="GO:0004065">
    <property type="term" value="F:arylsulfatase activity"/>
    <property type="evidence" value="ECO:0007669"/>
    <property type="project" value="TreeGrafter"/>
</dbReference>
<dbReference type="SUPFAM" id="SSF53649">
    <property type="entry name" value="Alkaline phosphatase-like"/>
    <property type="match status" value="1"/>
</dbReference>
<dbReference type="AlphaFoldDB" id="A0AAW9S074"/>
<dbReference type="InterPro" id="IPR000917">
    <property type="entry name" value="Sulfatase_N"/>
</dbReference>
<reference evidence="3 4" key="1">
    <citation type="submission" date="2024-04" db="EMBL/GenBank/DDBJ databases">
        <title>Novel genus in family Flammeovirgaceae.</title>
        <authorList>
            <person name="Nguyen T.H."/>
            <person name="Vuong T.Q."/>
            <person name="Le H."/>
            <person name="Kim S.-G."/>
        </authorList>
    </citation>
    <scope>NUCLEOTIDE SEQUENCE [LARGE SCALE GENOMIC DNA]</scope>
    <source>
        <strain evidence="3 4">JCM 23209</strain>
    </source>
</reference>
<evidence type="ECO:0000256" key="1">
    <source>
        <dbReference type="ARBA" id="ARBA00008779"/>
    </source>
</evidence>
<evidence type="ECO:0000313" key="3">
    <source>
        <dbReference type="EMBL" id="MEN7549467.1"/>
    </source>
</evidence>
<dbReference type="InterPro" id="IPR050738">
    <property type="entry name" value="Sulfatase"/>
</dbReference>
<dbReference type="CDD" id="cd16026">
    <property type="entry name" value="GALNS_like"/>
    <property type="match status" value="1"/>
</dbReference>
<dbReference type="Pfam" id="PF14707">
    <property type="entry name" value="Sulfatase_C"/>
    <property type="match status" value="1"/>
</dbReference>
<dbReference type="PANTHER" id="PTHR42693:SF33">
    <property type="entry name" value="ARYLSULFATASE"/>
    <property type="match status" value="1"/>
</dbReference>
<feature type="domain" description="Sulfatase N-terminal" evidence="2">
    <location>
        <begin position="34"/>
        <end position="337"/>
    </location>
</feature>
<name>A0AAW9S074_9BACT</name>
<gene>
    <name evidence="3" type="ORF">AAG747_16205</name>
</gene>
<proteinExistence type="inferred from homology"/>
<dbReference type="Gene3D" id="3.40.720.10">
    <property type="entry name" value="Alkaline Phosphatase, subunit A"/>
    <property type="match status" value="1"/>
</dbReference>
<evidence type="ECO:0000313" key="4">
    <source>
        <dbReference type="Proteomes" id="UP001403385"/>
    </source>
</evidence>
<dbReference type="InterPro" id="IPR017850">
    <property type="entry name" value="Alkaline_phosphatase_core_sf"/>
</dbReference>
<dbReference type="RefSeq" id="WP_346822246.1">
    <property type="nucleotide sequence ID" value="NZ_JBDKWZ010000009.1"/>
</dbReference>
<comment type="caution">
    <text evidence="3">The sequence shown here is derived from an EMBL/GenBank/DDBJ whole genome shotgun (WGS) entry which is preliminary data.</text>
</comment>
<comment type="similarity">
    <text evidence="1">Belongs to the sulfatase family.</text>
</comment>